<gene>
    <name evidence="3" type="ORF">FM105_05465</name>
</gene>
<reference evidence="4" key="1">
    <citation type="submission" date="2017-02" db="EMBL/GenBank/DDBJ databases">
        <authorList>
            <person name="Dridi B."/>
        </authorList>
    </citation>
    <scope>NUCLEOTIDE SEQUENCE [LARGE SCALE GENOMIC DNA]</scope>
    <source>
        <strain evidence="4">B Co 03.10</strain>
    </source>
</reference>
<feature type="compositionally biased region" description="Basic and acidic residues" evidence="2">
    <location>
        <begin position="24"/>
        <end position="38"/>
    </location>
</feature>
<accession>A0A1X6XAR2</accession>
<feature type="region of interest" description="Disordered" evidence="2">
    <location>
        <begin position="1"/>
        <end position="38"/>
    </location>
</feature>
<evidence type="ECO:0000313" key="3">
    <source>
        <dbReference type="EMBL" id="SLM96193.1"/>
    </source>
</evidence>
<keyword evidence="4" id="KW-1185">Reference proteome</keyword>
<dbReference type="AlphaFoldDB" id="A0A1X6XAR2"/>
<dbReference type="Proteomes" id="UP000196581">
    <property type="component" value="Unassembled WGS sequence"/>
</dbReference>
<feature type="coiled-coil region" evidence="1">
    <location>
        <begin position="213"/>
        <end position="247"/>
    </location>
</feature>
<proteinExistence type="predicted"/>
<protein>
    <submittedName>
        <fullName evidence="3">Uncharacterized protein</fullName>
    </submittedName>
</protein>
<sequence>MASKKNSTTTAATATPEGVGVREAQARELLEQKRAEQARAREHLADLRDALPSALAERDRLDAVIGTTGESEDSFTLLGDANTRVTSLERRIARAERSAAEADEVVESARVTVEYRRGQDLVEFLDGFDRGAVDAEFLSQIQPLFDAYQDRLQLRDDAEDEARAIARRLANTPGAQVSVGEGFVQIGGVQVRTPAYLRRENAGSVFTGVVDRRAEERRREIAAEQEAMAAERRAERERERALDLERLAFFGGGSADPSSRVDGHAPGRPHVHPQARNVSGLGSVGSSF</sequence>
<evidence type="ECO:0000256" key="2">
    <source>
        <dbReference type="SAM" id="MobiDB-lite"/>
    </source>
</evidence>
<dbReference type="RefSeq" id="WP_143275830.1">
    <property type="nucleotide sequence ID" value="NZ_FWFF01000007.1"/>
</dbReference>
<evidence type="ECO:0000256" key="1">
    <source>
        <dbReference type="SAM" id="Coils"/>
    </source>
</evidence>
<feature type="coiled-coil region" evidence="1">
    <location>
        <begin position="78"/>
        <end position="105"/>
    </location>
</feature>
<evidence type="ECO:0000313" key="4">
    <source>
        <dbReference type="Proteomes" id="UP000196581"/>
    </source>
</evidence>
<keyword evidence="1" id="KW-0175">Coiled coil</keyword>
<dbReference type="EMBL" id="FWFF01000007">
    <property type="protein sequence ID" value="SLM96193.1"/>
    <property type="molecule type" value="Genomic_DNA"/>
</dbReference>
<name>A0A1X6XAR2_9MICO</name>
<feature type="region of interest" description="Disordered" evidence="2">
    <location>
        <begin position="252"/>
        <end position="288"/>
    </location>
</feature>
<organism evidence="3 4">
    <name type="scientific">Brevibacterium yomogidense</name>
    <dbReference type="NCBI Taxonomy" id="946573"/>
    <lineage>
        <taxon>Bacteria</taxon>
        <taxon>Bacillati</taxon>
        <taxon>Actinomycetota</taxon>
        <taxon>Actinomycetes</taxon>
        <taxon>Micrococcales</taxon>
        <taxon>Brevibacteriaceae</taxon>
        <taxon>Brevibacterium</taxon>
    </lineage>
</organism>